<sequence length="273" mass="28624">MSEGTARAADGCAIAFSHHPAPREGAPRLALIHSLALDRSFWDGVIAELGGEAEILAYDCRGHGRSGKPGGPYTTELFAGDLAAVLDHLGWEAATVAGCSMGGCVAQAFAARYPERALSLALIDTTAWYGENAPYEWRERAAKARAEGLQGLAAFQTTRWFGDAFRAARPEVVAATTATFLRNDLGCYAATCAMLGDADLRAGLPTLRMPVAVVVGEEDYATTPEMARAIHEAVPGSTLTVLPGARHLTPIEAPAAITAEIRPLLRSGHAAAA</sequence>
<accession>A0ABV6IRG3</accession>
<evidence type="ECO:0000313" key="3">
    <source>
        <dbReference type="Proteomes" id="UP001589789"/>
    </source>
</evidence>
<dbReference type="PRINTS" id="PR00111">
    <property type="entry name" value="ABHYDROLASE"/>
</dbReference>
<evidence type="ECO:0000313" key="2">
    <source>
        <dbReference type="EMBL" id="MFC0386187.1"/>
    </source>
</evidence>
<dbReference type="InterPro" id="IPR050471">
    <property type="entry name" value="AB_hydrolase"/>
</dbReference>
<dbReference type="PANTHER" id="PTHR43433">
    <property type="entry name" value="HYDROLASE, ALPHA/BETA FOLD FAMILY PROTEIN"/>
    <property type="match status" value="1"/>
</dbReference>
<dbReference type="Pfam" id="PF00561">
    <property type="entry name" value="Abhydrolase_1"/>
    <property type="match status" value="1"/>
</dbReference>
<proteinExistence type="predicted"/>
<comment type="caution">
    <text evidence="2">The sequence shown here is derived from an EMBL/GenBank/DDBJ whole genome shotgun (WGS) entry which is preliminary data.</text>
</comment>
<gene>
    <name evidence="2" type="ORF">ACFFIC_11615</name>
</gene>
<dbReference type="PANTHER" id="PTHR43433:SF5">
    <property type="entry name" value="AB HYDROLASE-1 DOMAIN-CONTAINING PROTEIN"/>
    <property type="match status" value="1"/>
</dbReference>
<keyword evidence="2" id="KW-0378">Hydrolase</keyword>
<dbReference type="Gene3D" id="3.40.50.1820">
    <property type="entry name" value="alpha/beta hydrolase"/>
    <property type="match status" value="1"/>
</dbReference>
<dbReference type="EMBL" id="JBHLVZ010000025">
    <property type="protein sequence ID" value="MFC0386187.1"/>
    <property type="molecule type" value="Genomic_DNA"/>
</dbReference>
<reference evidence="2 3" key="1">
    <citation type="submission" date="2024-09" db="EMBL/GenBank/DDBJ databases">
        <authorList>
            <person name="Sun Q."/>
            <person name="Mori K."/>
        </authorList>
    </citation>
    <scope>NUCLEOTIDE SEQUENCE [LARGE SCALE GENOMIC DNA]</scope>
    <source>
        <strain evidence="2 3">CCM 7468</strain>
    </source>
</reference>
<dbReference type="RefSeq" id="WP_377050410.1">
    <property type="nucleotide sequence ID" value="NZ_JBHLVZ010000025.1"/>
</dbReference>
<dbReference type="GO" id="GO:0016787">
    <property type="term" value="F:hydrolase activity"/>
    <property type="evidence" value="ECO:0007669"/>
    <property type="project" value="UniProtKB-KW"/>
</dbReference>
<keyword evidence="3" id="KW-1185">Reference proteome</keyword>
<organism evidence="2 3">
    <name type="scientific">Muricoccus vinaceus</name>
    <dbReference type="NCBI Taxonomy" id="424704"/>
    <lineage>
        <taxon>Bacteria</taxon>
        <taxon>Pseudomonadati</taxon>
        <taxon>Pseudomonadota</taxon>
        <taxon>Alphaproteobacteria</taxon>
        <taxon>Acetobacterales</taxon>
        <taxon>Roseomonadaceae</taxon>
        <taxon>Muricoccus</taxon>
    </lineage>
</organism>
<dbReference type="InterPro" id="IPR029058">
    <property type="entry name" value="AB_hydrolase_fold"/>
</dbReference>
<dbReference type="SUPFAM" id="SSF53474">
    <property type="entry name" value="alpha/beta-Hydrolases"/>
    <property type="match status" value="1"/>
</dbReference>
<protein>
    <submittedName>
        <fullName evidence="2">Alpha/beta fold hydrolase</fullName>
    </submittedName>
</protein>
<evidence type="ECO:0000259" key="1">
    <source>
        <dbReference type="Pfam" id="PF00561"/>
    </source>
</evidence>
<name>A0ABV6IRG3_9PROT</name>
<feature type="domain" description="AB hydrolase-1" evidence="1">
    <location>
        <begin position="28"/>
        <end position="254"/>
    </location>
</feature>
<dbReference type="Proteomes" id="UP001589789">
    <property type="component" value="Unassembled WGS sequence"/>
</dbReference>
<dbReference type="InterPro" id="IPR000073">
    <property type="entry name" value="AB_hydrolase_1"/>
</dbReference>